<keyword evidence="3" id="KW-0862">Zinc</keyword>
<dbReference type="GO" id="GO:0006355">
    <property type="term" value="P:regulation of DNA-templated transcription"/>
    <property type="evidence" value="ECO:0007669"/>
    <property type="project" value="TreeGrafter"/>
</dbReference>
<evidence type="ECO:0000256" key="3">
    <source>
        <dbReference type="ARBA" id="ARBA00022833"/>
    </source>
</evidence>
<keyword evidence="2 4" id="KW-0863">Zinc-finger</keyword>
<evidence type="ECO:0000259" key="6">
    <source>
        <dbReference type="PROSITE" id="PS51050"/>
    </source>
</evidence>
<dbReference type="GO" id="GO:0008623">
    <property type="term" value="C:CHRAC"/>
    <property type="evidence" value="ECO:0007669"/>
    <property type="project" value="TreeGrafter"/>
</dbReference>
<dbReference type="SMART" id="SM00249">
    <property type="entry name" value="PHD"/>
    <property type="match status" value="1"/>
</dbReference>
<dbReference type="GO" id="GO:0000228">
    <property type="term" value="C:nuclear chromosome"/>
    <property type="evidence" value="ECO:0007669"/>
    <property type="project" value="TreeGrafter"/>
</dbReference>
<dbReference type="PROSITE" id="PS51050">
    <property type="entry name" value="ZF_CW"/>
    <property type="match status" value="1"/>
</dbReference>
<keyword evidence="8" id="KW-1185">Reference proteome</keyword>
<dbReference type="EMBL" id="CAMAPF010000025">
    <property type="protein sequence ID" value="CAH9073961.1"/>
    <property type="molecule type" value="Genomic_DNA"/>
</dbReference>
<dbReference type="InterPro" id="IPR011124">
    <property type="entry name" value="Znf_CW"/>
</dbReference>
<evidence type="ECO:0000313" key="8">
    <source>
        <dbReference type="Proteomes" id="UP001152523"/>
    </source>
</evidence>
<protein>
    <recommendedName>
        <fullName evidence="9">PHD-type domain-containing protein</fullName>
    </recommendedName>
</protein>
<dbReference type="PANTHER" id="PTHR46510:SF1">
    <property type="entry name" value="BROMODOMAIN ADJACENT TO ZINC FINGER DOMAIN PROTEIN 1A"/>
    <property type="match status" value="1"/>
</dbReference>
<dbReference type="GO" id="GO:0003677">
    <property type="term" value="F:DNA binding"/>
    <property type="evidence" value="ECO:0007669"/>
    <property type="project" value="TreeGrafter"/>
</dbReference>
<dbReference type="SUPFAM" id="SSF57903">
    <property type="entry name" value="FYVE/PHD zinc finger"/>
    <property type="match status" value="1"/>
</dbReference>
<dbReference type="Proteomes" id="UP001152523">
    <property type="component" value="Unassembled WGS sequence"/>
</dbReference>
<dbReference type="PROSITE" id="PS01359">
    <property type="entry name" value="ZF_PHD_1"/>
    <property type="match status" value="1"/>
</dbReference>
<organism evidence="7 8">
    <name type="scientific">Cuscuta epithymum</name>
    <dbReference type="NCBI Taxonomy" id="186058"/>
    <lineage>
        <taxon>Eukaryota</taxon>
        <taxon>Viridiplantae</taxon>
        <taxon>Streptophyta</taxon>
        <taxon>Embryophyta</taxon>
        <taxon>Tracheophyta</taxon>
        <taxon>Spermatophyta</taxon>
        <taxon>Magnoliopsida</taxon>
        <taxon>eudicotyledons</taxon>
        <taxon>Gunneridae</taxon>
        <taxon>Pentapetalae</taxon>
        <taxon>asterids</taxon>
        <taxon>lamiids</taxon>
        <taxon>Solanales</taxon>
        <taxon>Convolvulaceae</taxon>
        <taxon>Cuscuteae</taxon>
        <taxon>Cuscuta</taxon>
        <taxon>Cuscuta subgen. Cuscuta</taxon>
    </lineage>
</organism>
<evidence type="ECO:0000256" key="1">
    <source>
        <dbReference type="ARBA" id="ARBA00022723"/>
    </source>
</evidence>
<dbReference type="InterPro" id="IPR047171">
    <property type="entry name" value="BAZ1A"/>
</dbReference>
<evidence type="ECO:0000256" key="4">
    <source>
        <dbReference type="PROSITE-ProRule" id="PRU00146"/>
    </source>
</evidence>
<dbReference type="Pfam" id="PF00628">
    <property type="entry name" value="PHD"/>
    <property type="match status" value="1"/>
</dbReference>
<comment type="caution">
    <text evidence="7">The sequence shown here is derived from an EMBL/GenBank/DDBJ whole genome shotgun (WGS) entry which is preliminary data.</text>
</comment>
<evidence type="ECO:0000256" key="2">
    <source>
        <dbReference type="ARBA" id="ARBA00022771"/>
    </source>
</evidence>
<keyword evidence="1" id="KW-0479">Metal-binding</keyword>
<dbReference type="InterPro" id="IPR019787">
    <property type="entry name" value="Znf_PHD-finger"/>
</dbReference>
<dbReference type="FunFam" id="3.30.40.100:FF:000005">
    <property type="entry name" value="uncharacterized protein LOC106759733 isoform X4"/>
    <property type="match status" value="1"/>
</dbReference>
<feature type="domain" description="PHD-type" evidence="5">
    <location>
        <begin position="235"/>
        <end position="285"/>
    </location>
</feature>
<dbReference type="PROSITE" id="PS50016">
    <property type="entry name" value="ZF_PHD_2"/>
    <property type="match status" value="1"/>
</dbReference>
<dbReference type="Gene3D" id="3.30.40.100">
    <property type="match status" value="1"/>
</dbReference>
<accession>A0AAV0CDK9</accession>
<dbReference type="InterPro" id="IPR011011">
    <property type="entry name" value="Znf_FYVE_PHD"/>
</dbReference>
<dbReference type="PANTHER" id="PTHR46510">
    <property type="entry name" value="BROMODOMAIN ADJACENT TO ZINC FINGER DOMAIN PROTEIN 1A"/>
    <property type="match status" value="1"/>
</dbReference>
<dbReference type="InterPro" id="IPR013083">
    <property type="entry name" value="Znf_RING/FYVE/PHD"/>
</dbReference>
<dbReference type="GO" id="GO:0031445">
    <property type="term" value="P:regulation of heterochromatin formation"/>
    <property type="evidence" value="ECO:0007669"/>
    <property type="project" value="TreeGrafter"/>
</dbReference>
<dbReference type="InterPro" id="IPR001965">
    <property type="entry name" value="Znf_PHD"/>
</dbReference>
<dbReference type="InterPro" id="IPR019786">
    <property type="entry name" value="Zinc_finger_PHD-type_CS"/>
</dbReference>
<dbReference type="Gene3D" id="3.30.40.10">
    <property type="entry name" value="Zinc/RING finger domain, C3HC4 (zinc finger)"/>
    <property type="match status" value="1"/>
</dbReference>
<reference evidence="7" key="1">
    <citation type="submission" date="2022-07" db="EMBL/GenBank/DDBJ databases">
        <authorList>
            <person name="Macas J."/>
            <person name="Novak P."/>
            <person name="Neumann P."/>
        </authorList>
    </citation>
    <scope>NUCLEOTIDE SEQUENCE</scope>
</reference>
<evidence type="ECO:0008006" key="9">
    <source>
        <dbReference type="Google" id="ProtNLM"/>
    </source>
</evidence>
<gene>
    <name evidence="7" type="ORF">CEPIT_LOCUS4817</name>
</gene>
<sequence>MCSQHDQHLINRCGKFVCVESKAEDGFGLCSLAPPSFSQLSCFGAMSGRFNTAVYYKKGLQRNTPDISTSKILAEVEHTGGCDSAICSKALSGDAMEQKLLEFEVKIDTTRSSNRSVVEFNANPLFSMSESSNGCHDGDYFFSEEPSKSDTQCLLNQCLHEYCSSSKSNLDPHSASLKNDIDDAGESSSSVALDTEVLHDNMPERDICILVLKNHGLLASVGITDVFTSTSNCCLVPCKVCGCSDTTLKMLICDNCNDTFHLSCCNPRVKKVPYGEWLCLPCLRKKRKLLTENSSSKSVNASNKAGGCSNILSKGEARHINSMLRETEPYRSSARIGIQFQAEVPDWNGPVNDEASPTTELVEMDPSTSSHDISVNKSFRVGSIGNWLQCQEVILGIGKGIDGTVCGKWRRAPLFEVQTDDWECFQSVLWDPAHADCAVPQELETEEVMKQLKYIEMLRPRLDAKRRKLDCNKRSDLQNGTET</sequence>
<dbReference type="GO" id="GO:0008270">
    <property type="term" value="F:zinc ion binding"/>
    <property type="evidence" value="ECO:0007669"/>
    <property type="project" value="UniProtKB-KW"/>
</dbReference>
<evidence type="ECO:0000313" key="7">
    <source>
        <dbReference type="EMBL" id="CAH9073961.1"/>
    </source>
</evidence>
<proteinExistence type="predicted"/>
<feature type="domain" description="CW-type" evidence="6">
    <location>
        <begin position="381"/>
        <end position="445"/>
    </location>
</feature>
<name>A0AAV0CDK9_9ASTE</name>
<dbReference type="AlphaFoldDB" id="A0AAV0CDK9"/>
<evidence type="ECO:0000259" key="5">
    <source>
        <dbReference type="PROSITE" id="PS50016"/>
    </source>
</evidence>
<dbReference type="GO" id="GO:0045740">
    <property type="term" value="P:positive regulation of DNA replication"/>
    <property type="evidence" value="ECO:0007669"/>
    <property type="project" value="TreeGrafter"/>
</dbReference>
<dbReference type="GO" id="GO:0006338">
    <property type="term" value="P:chromatin remodeling"/>
    <property type="evidence" value="ECO:0007669"/>
    <property type="project" value="InterPro"/>
</dbReference>